<evidence type="ECO:0000256" key="1">
    <source>
        <dbReference type="SAM" id="Phobius"/>
    </source>
</evidence>
<gene>
    <name evidence="2" type="ORF">HXW94_00800</name>
</gene>
<keyword evidence="1" id="KW-0812">Transmembrane</keyword>
<keyword evidence="1" id="KW-0472">Membrane</keyword>
<dbReference type="EMBL" id="JACADJ010000002">
    <property type="protein sequence ID" value="NWH03545.1"/>
    <property type="molecule type" value="Genomic_DNA"/>
</dbReference>
<dbReference type="AlphaFoldDB" id="A0A850T3Z9"/>
<feature type="transmembrane region" description="Helical" evidence="1">
    <location>
        <begin position="67"/>
        <end position="88"/>
    </location>
</feature>
<feature type="transmembrane region" description="Helical" evidence="1">
    <location>
        <begin position="6"/>
        <end position="29"/>
    </location>
</feature>
<dbReference type="RefSeq" id="WP_178364996.1">
    <property type="nucleotide sequence ID" value="NZ_JACADJ010000002.1"/>
</dbReference>
<dbReference type="Proteomes" id="UP000553343">
    <property type="component" value="Unassembled WGS sequence"/>
</dbReference>
<accession>A0A850T3Z9</accession>
<reference evidence="2 3" key="1">
    <citation type="submission" date="2020-06" db="EMBL/GenBank/DDBJ databases">
        <title>High-quality draft genome of sulfate reducer Desulfobacter latus type strain AcrS2 isolated from marine sediment.</title>
        <authorList>
            <person name="Hoppe M."/>
            <person name="Larsen C.K."/>
            <person name="Marshall I.P.G."/>
            <person name="Schramm A."/>
            <person name="Marietou A.G."/>
        </authorList>
    </citation>
    <scope>NUCLEOTIDE SEQUENCE [LARGE SCALE GENOMIC DNA]</scope>
    <source>
        <strain evidence="2 3">AcRS2</strain>
    </source>
</reference>
<sequence length="101" mass="11039">MIPGDLQQVLYCLPAGMVIGSFHFGGLWLTIHRLTGERSRGVMFAAGFVLRSFVTLTAVFMVSGGEWIGMTACLAGILIMRKICIFNLRPKAIGYTKGSLR</sequence>
<evidence type="ECO:0000313" key="3">
    <source>
        <dbReference type="Proteomes" id="UP000553343"/>
    </source>
</evidence>
<organism evidence="2 3">
    <name type="scientific">Desulfobacter latus</name>
    <dbReference type="NCBI Taxonomy" id="2292"/>
    <lineage>
        <taxon>Bacteria</taxon>
        <taxon>Pseudomonadati</taxon>
        <taxon>Thermodesulfobacteriota</taxon>
        <taxon>Desulfobacteria</taxon>
        <taxon>Desulfobacterales</taxon>
        <taxon>Desulfobacteraceae</taxon>
        <taxon>Desulfobacter</taxon>
    </lineage>
</organism>
<name>A0A850T3Z9_9BACT</name>
<keyword evidence="3" id="KW-1185">Reference proteome</keyword>
<evidence type="ECO:0000313" key="2">
    <source>
        <dbReference type="EMBL" id="NWH03545.1"/>
    </source>
</evidence>
<keyword evidence="1" id="KW-1133">Transmembrane helix</keyword>
<dbReference type="Pfam" id="PF12966">
    <property type="entry name" value="AtpR"/>
    <property type="match status" value="1"/>
</dbReference>
<dbReference type="InterPro" id="IPR017581">
    <property type="entry name" value="AtpR-like"/>
</dbReference>
<proteinExistence type="predicted"/>
<comment type="caution">
    <text evidence="2">The sequence shown here is derived from an EMBL/GenBank/DDBJ whole genome shotgun (WGS) entry which is preliminary data.</text>
</comment>
<protein>
    <submittedName>
        <fullName evidence="2">ATP synthase subunit I</fullName>
    </submittedName>
</protein>